<keyword evidence="1" id="KW-0472">Membrane</keyword>
<feature type="transmembrane region" description="Helical" evidence="1">
    <location>
        <begin position="30"/>
        <end position="47"/>
    </location>
</feature>
<dbReference type="STRING" id="54262.CHITON_0229"/>
<sequence>MILVSVAVFVVLLICKFIPLLYPGLRFKPLAVLYLISGYATALAVSITPSPYLVAYGMILGIVSTFRSIIALIFLACIYRRKYISWKTIFIAIVAVLIISLARGLNLHDIILRPAFTYQVYERLYEIGMPFGKLFILPEPIPGYKVAALYGSKTRYTYTIFGEAVADFGVFGLFEAFVLGILVRTLRRLAWAHSFVLAVLTLSIELGLDAPKLAVIFLFGFITGNNIYNTFKLPLVKLRVSGSQNEHNESSRQH</sequence>
<accession>A0A170SBA4</accession>
<protein>
    <submittedName>
        <fullName evidence="2">Uncharacterized protein</fullName>
    </submittedName>
</protein>
<keyword evidence="1" id="KW-1133">Transmembrane helix</keyword>
<proteinExistence type="predicted"/>
<feature type="transmembrane region" description="Helical" evidence="1">
    <location>
        <begin position="214"/>
        <end position="231"/>
    </location>
</feature>
<feature type="transmembrane region" description="Helical" evidence="1">
    <location>
        <begin position="6"/>
        <end position="23"/>
    </location>
</feature>
<gene>
    <name evidence="2" type="ORF">CHITON_0229</name>
</gene>
<feature type="transmembrane region" description="Helical" evidence="1">
    <location>
        <begin position="160"/>
        <end position="182"/>
    </location>
</feature>
<evidence type="ECO:0000313" key="3">
    <source>
        <dbReference type="Proteomes" id="UP000093069"/>
    </source>
</evidence>
<dbReference type="Pfam" id="PF01901">
    <property type="entry name" value="O_anti_polymase"/>
    <property type="match status" value="1"/>
</dbReference>
<name>A0A170SBA4_9EURY</name>
<dbReference type="InterPro" id="IPR002760">
    <property type="entry name" value="O_anti_polymase"/>
</dbReference>
<dbReference type="EMBL" id="LN999010">
    <property type="protein sequence ID" value="CUX77008.1"/>
    <property type="molecule type" value="Genomic_DNA"/>
</dbReference>
<keyword evidence="1" id="KW-0812">Transmembrane</keyword>
<reference evidence="3" key="1">
    <citation type="submission" date="2016-01" db="EMBL/GenBank/DDBJ databases">
        <authorList>
            <person name="Vorgias C.E."/>
        </authorList>
    </citation>
    <scope>NUCLEOTIDE SEQUENCE [LARGE SCALE GENOMIC DNA]</scope>
</reference>
<dbReference type="AlphaFoldDB" id="A0A170SBA4"/>
<feature type="transmembrane region" description="Helical" evidence="1">
    <location>
        <begin position="86"/>
        <end position="105"/>
    </location>
</feature>
<organism evidence="2 3">
    <name type="scientific">Thermococcus chitonophagus</name>
    <dbReference type="NCBI Taxonomy" id="54262"/>
    <lineage>
        <taxon>Archaea</taxon>
        <taxon>Methanobacteriati</taxon>
        <taxon>Methanobacteriota</taxon>
        <taxon>Thermococci</taxon>
        <taxon>Thermococcales</taxon>
        <taxon>Thermococcaceae</taxon>
        <taxon>Thermococcus</taxon>
    </lineage>
</organism>
<evidence type="ECO:0000313" key="2">
    <source>
        <dbReference type="EMBL" id="CUX77008.1"/>
    </source>
</evidence>
<dbReference type="KEGG" id="tch:CHITON_0229"/>
<evidence type="ECO:0000256" key="1">
    <source>
        <dbReference type="SAM" id="Phobius"/>
    </source>
</evidence>
<dbReference type="Proteomes" id="UP000093069">
    <property type="component" value="Chromosome I"/>
</dbReference>
<feature type="transmembrane region" description="Helical" evidence="1">
    <location>
        <begin position="189"/>
        <end position="208"/>
    </location>
</feature>
<feature type="transmembrane region" description="Helical" evidence="1">
    <location>
        <begin position="53"/>
        <end position="79"/>
    </location>
</feature>